<reference evidence="2 3" key="1">
    <citation type="submission" date="2018-09" db="EMBL/GenBank/DDBJ databases">
        <authorList>
            <person name="Zhu H."/>
        </authorList>
    </citation>
    <scope>NUCLEOTIDE SEQUENCE [LARGE SCALE GENOMIC DNA]</scope>
    <source>
        <strain evidence="2 3">K1W22B-8</strain>
    </source>
</reference>
<keyword evidence="3" id="KW-1185">Reference proteome</keyword>
<dbReference type="InterPro" id="IPR007345">
    <property type="entry name" value="Polysacch_pyruvyl_Trfase"/>
</dbReference>
<evidence type="ECO:0000259" key="1">
    <source>
        <dbReference type="Pfam" id="PF04230"/>
    </source>
</evidence>
<protein>
    <submittedName>
        <fullName evidence="2">Polysaccharide pyruvyl transferase family protein</fullName>
    </submittedName>
</protein>
<dbReference type="AlphaFoldDB" id="A0A418WJG2"/>
<comment type="caution">
    <text evidence="2">The sequence shown here is derived from an EMBL/GenBank/DDBJ whole genome shotgun (WGS) entry which is preliminary data.</text>
</comment>
<name>A0A418WJG2_9PROT</name>
<keyword evidence="2" id="KW-0808">Transferase</keyword>
<dbReference type="Proteomes" id="UP000284605">
    <property type="component" value="Unassembled WGS sequence"/>
</dbReference>
<dbReference type="OrthoDB" id="9803627at2"/>
<feature type="domain" description="Polysaccharide pyruvyl transferase" evidence="1">
    <location>
        <begin position="87"/>
        <end position="218"/>
    </location>
</feature>
<accession>A0A418WJG2</accession>
<proteinExistence type="predicted"/>
<dbReference type="EMBL" id="QYUK01000011">
    <property type="protein sequence ID" value="RJF90155.1"/>
    <property type="molecule type" value="Genomic_DNA"/>
</dbReference>
<sequence>MIWAAATEAQNYLNLGDALSPVMVAAFSGLAVDRRPMASKSVRMSCVGTIAHGFEGGDVFVWGTGMSEARRPGQADAGKWAPPPDTRFTVCATRGPVTARILSAATGSTTRAYGDPVAHLPQFYKAPVAKRHELGVILHLSELDGRALTAGPKQELARYHVPPDLAGEVRLINTLTPIGADGLEAKMAEILSCRRIVSTSLHGMVIAETFGIPCLYFSPRGAAGLTQVDLTAKPRIDKRMVDFYLGAGRQRLSHYEWPHDTPGDWPRLIRAIDEAWVPLAIDHSQLIDSFPLPYRPLETDNLFRLAPIRNIPYQHAVGALLKKDQAAPVRW</sequence>
<organism evidence="2 3">
    <name type="scientific">Oleomonas cavernae</name>
    <dbReference type="NCBI Taxonomy" id="2320859"/>
    <lineage>
        <taxon>Bacteria</taxon>
        <taxon>Pseudomonadati</taxon>
        <taxon>Pseudomonadota</taxon>
        <taxon>Alphaproteobacteria</taxon>
        <taxon>Acetobacterales</taxon>
        <taxon>Acetobacteraceae</taxon>
        <taxon>Oleomonas</taxon>
    </lineage>
</organism>
<evidence type="ECO:0000313" key="3">
    <source>
        <dbReference type="Proteomes" id="UP000284605"/>
    </source>
</evidence>
<dbReference type="Pfam" id="PF04230">
    <property type="entry name" value="PS_pyruv_trans"/>
    <property type="match status" value="1"/>
</dbReference>
<gene>
    <name evidence="2" type="ORF">D3874_23755</name>
</gene>
<evidence type="ECO:0000313" key="2">
    <source>
        <dbReference type="EMBL" id="RJF90155.1"/>
    </source>
</evidence>
<dbReference type="GO" id="GO:0016740">
    <property type="term" value="F:transferase activity"/>
    <property type="evidence" value="ECO:0007669"/>
    <property type="project" value="UniProtKB-KW"/>
</dbReference>